<dbReference type="Gene3D" id="3.10.580.10">
    <property type="entry name" value="CBS-domain"/>
    <property type="match status" value="2"/>
</dbReference>
<feature type="domain" description="CBS" evidence="3">
    <location>
        <begin position="217"/>
        <end position="269"/>
    </location>
</feature>
<dbReference type="AlphaFoldDB" id="A0A2K8UC31"/>
<dbReference type="EMBL" id="CP020370">
    <property type="protein sequence ID" value="AUB83067.1"/>
    <property type="molecule type" value="Genomic_DNA"/>
</dbReference>
<dbReference type="KEGG" id="tsy:THSYN_20370"/>
<dbReference type="RefSeq" id="WP_100920764.1">
    <property type="nucleotide sequence ID" value="NZ_CP020370.1"/>
</dbReference>
<feature type="domain" description="CBS" evidence="3">
    <location>
        <begin position="24"/>
        <end position="80"/>
    </location>
</feature>
<keyword evidence="5" id="KW-1185">Reference proteome</keyword>
<proteinExistence type="predicted"/>
<dbReference type="PANTHER" id="PTHR43080:SF2">
    <property type="entry name" value="CBS DOMAIN-CONTAINING PROTEIN"/>
    <property type="match status" value="1"/>
</dbReference>
<dbReference type="PANTHER" id="PTHR43080">
    <property type="entry name" value="CBS DOMAIN-CONTAINING PROTEIN CBSX3, MITOCHONDRIAL"/>
    <property type="match status" value="1"/>
</dbReference>
<dbReference type="InterPro" id="IPR051257">
    <property type="entry name" value="Diverse_CBS-Domain"/>
</dbReference>
<dbReference type="Pfam" id="PF00571">
    <property type="entry name" value="CBS"/>
    <property type="match status" value="4"/>
</dbReference>
<feature type="domain" description="CBS" evidence="3">
    <location>
        <begin position="88"/>
        <end position="147"/>
    </location>
</feature>
<evidence type="ECO:0000256" key="2">
    <source>
        <dbReference type="PROSITE-ProRule" id="PRU00703"/>
    </source>
</evidence>
<dbReference type="SUPFAM" id="SSF54631">
    <property type="entry name" value="CBS-domain pair"/>
    <property type="match status" value="2"/>
</dbReference>
<sequence>MQPSPSANGSVAAGLLPTTLADIMTSPATAVPADYSVQWALSVMRGQRISALVVTDAERPVGIFTERDAVRFAAQHRDPEAVPVSEAMRTPPLTAPTDTAVRDAYHLLAERRVRHLIVTDQAGRVAGIISEADLIDRLTTKDLLADTDVNAIMTRGVVTLPEDALVREAVRVMADRHLGSVIVERHGRPVGIVTERDLVRLGDEGVDLVVTHMSGIMSHPVQTVTGATPLTEAIARMEEARTRRLVVVDESGTTVGIVTRHDMFKVVHD</sequence>
<dbReference type="Proteomes" id="UP000232638">
    <property type="component" value="Chromosome"/>
</dbReference>
<dbReference type="InterPro" id="IPR046342">
    <property type="entry name" value="CBS_dom_sf"/>
</dbReference>
<evidence type="ECO:0000256" key="1">
    <source>
        <dbReference type="ARBA" id="ARBA00023122"/>
    </source>
</evidence>
<evidence type="ECO:0000259" key="3">
    <source>
        <dbReference type="PROSITE" id="PS51371"/>
    </source>
</evidence>
<name>A0A2K8UC31_9GAMM</name>
<feature type="domain" description="CBS" evidence="3">
    <location>
        <begin position="153"/>
        <end position="208"/>
    </location>
</feature>
<evidence type="ECO:0000313" key="4">
    <source>
        <dbReference type="EMBL" id="AUB83067.1"/>
    </source>
</evidence>
<evidence type="ECO:0000313" key="5">
    <source>
        <dbReference type="Proteomes" id="UP000232638"/>
    </source>
</evidence>
<gene>
    <name evidence="4" type="ORF">THSYN_20370</name>
</gene>
<dbReference type="InterPro" id="IPR000644">
    <property type="entry name" value="CBS_dom"/>
</dbReference>
<dbReference type="PROSITE" id="PS51371">
    <property type="entry name" value="CBS"/>
    <property type="match status" value="4"/>
</dbReference>
<reference evidence="4 5" key="1">
    <citation type="submission" date="2017-03" db="EMBL/GenBank/DDBJ databases">
        <title>Complete genome sequence of Candidatus 'Thiodictyon syntrophicum' sp. nov. strain Cad16T, a photolithoautotroph purple sulfur bacterium isolated from an alpine meromictic lake.</title>
        <authorList>
            <person name="Luedin S.M."/>
            <person name="Pothier J.F."/>
            <person name="Danza F."/>
            <person name="Storelli N."/>
            <person name="Wittwer M."/>
            <person name="Tonolla M."/>
        </authorList>
    </citation>
    <scope>NUCLEOTIDE SEQUENCE [LARGE SCALE GENOMIC DNA]</scope>
    <source>
        <strain evidence="4 5">Cad16T</strain>
    </source>
</reference>
<dbReference type="OrthoDB" id="9794094at2"/>
<protein>
    <recommendedName>
        <fullName evidence="3">CBS domain-containing protein</fullName>
    </recommendedName>
</protein>
<accession>A0A2K8UC31</accession>
<dbReference type="CDD" id="cd02205">
    <property type="entry name" value="CBS_pair_SF"/>
    <property type="match status" value="1"/>
</dbReference>
<organism evidence="4 5">
    <name type="scientific">Candidatus Thiodictyon syntrophicum</name>
    <dbReference type="NCBI Taxonomy" id="1166950"/>
    <lineage>
        <taxon>Bacteria</taxon>
        <taxon>Pseudomonadati</taxon>
        <taxon>Pseudomonadota</taxon>
        <taxon>Gammaproteobacteria</taxon>
        <taxon>Chromatiales</taxon>
        <taxon>Chromatiaceae</taxon>
        <taxon>Thiodictyon</taxon>
    </lineage>
</organism>
<keyword evidence="1 2" id="KW-0129">CBS domain</keyword>
<dbReference type="SMART" id="SM00116">
    <property type="entry name" value="CBS"/>
    <property type="match status" value="4"/>
</dbReference>